<feature type="signal peptide" evidence="1">
    <location>
        <begin position="1"/>
        <end position="24"/>
    </location>
</feature>
<keyword evidence="1" id="KW-0732">Signal</keyword>
<gene>
    <name evidence="2" type="ORF">AMLFYP55_01540</name>
</gene>
<evidence type="ECO:0000256" key="1">
    <source>
        <dbReference type="SAM" id="SignalP"/>
    </source>
</evidence>
<dbReference type="RefSeq" id="WP_102721259.1">
    <property type="nucleotide sequence ID" value="NZ_CACRSS010000021.1"/>
</dbReference>
<dbReference type="EMBL" id="CACRSS010000021">
    <property type="protein sequence ID" value="VYT29230.1"/>
    <property type="molecule type" value="Genomic_DNA"/>
</dbReference>
<feature type="chain" id="PRO_5027037329" evidence="1">
    <location>
        <begin position="25"/>
        <end position="287"/>
    </location>
</feature>
<proteinExistence type="predicted"/>
<accession>A0A6N2VGZ9</accession>
<evidence type="ECO:0000313" key="2">
    <source>
        <dbReference type="EMBL" id="VYT29230.1"/>
    </source>
</evidence>
<name>A0A6N2VGZ9_9BACT</name>
<reference evidence="2" key="1">
    <citation type="submission" date="2019-11" db="EMBL/GenBank/DDBJ databases">
        <authorList>
            <person name="Feng L."/>
        </authorList>
    </citation>
    <scope>NUCLEOTIDE SEQUENCE</scope>
    <source>
        <strain evidence="2">AMuciniphilaLFYP55</strain>
    </source>
</reference>
<dbReference type="OrthoDB" id="207014at2"/>
<organism evidence="2">
    <name type="scientific">Akkermansia muciniphila</name>
    <dbReference type="NCBI Taxonomy" id="239935"/>
    <lineage>
        <taxon>Bacteria</taxon>
        <taxon>Pseudomonadati</taxon>
        <taxon>Verrucomicrobiota</taxon>
        <taxon>Verrucomicrobiia</taxon>
        <taxon>Verrucomicrobiales</taxon>
        <taxon>Akkermansiaceae</taxon>
        <taxon>Akkermansia</taxon>
    </lineage>
</organism>
<protein>
    <submittedName>
        <fullName evidence="2">Uncharacterized protein</fullName>
    </submittedName>
</protein>
<dbReference type="AlphaFoldDB" id="A0A6N2VGZ9"/>
<sequence length="287" mass="32624">MSLFFCLAVLFCAAALGQVIPAPACLDPFKSPPAELSGLREKLKQGKLREFYDGADALLGQCASVDNKQITREELALQLWLFHDIAAAPLYPADYDKATPESIFDNKDHAVKHDMLSFLYVMSRDVAPMARRLHLRGKTLSDLLATYAAATYAQFRSHYDPDLEAKHEALKKSFIPLNRKYVEEEFKKKEIGSLVNPQYHVFLNKLGVNDTRNRRLEHYLSICWMEEFVEMLVNLFPGQSGAVKNYLRMAGYADKEIPDLINRTVGRTPSTEFLYKGMPRDAQKVKP</sequence>